<gene>
    <name evidence="1" type="ORF">ACOLOM_LOCUS914</name>
</gene>
<organism evidence="1 2">
    <name type="scientific">Acaulospora colombiana</name>
    <dbReference type="NCBI Taxonomy" id="27376"/>
    <lineage>
        <taxon>Eukaryota</taxon>
        <taxon>Fungi</taxon>
        <taxon>Fungi incertae sedis</taxon>
        <taxon>Mucoromycota</taxon>
        <taxon>Glomeromycotina</taxon>
        <taxon>Glomeromycetes</taxon>
        <taxon>Diversisporales</taxon>
        <taxon>Acaulosporaceae</taxon>
        <taxon>Acaulospora</taxon>
    </lineage>
</organism>
<reference evidence="1" key="1">
    <citation type="submission" date="2021-06" db="EMBL/GenBank/DDBJ databases">
        <authorList>
            <person name="Kallberg Y."/>
            <person name="Tangrot J."/>
            <person name="Rosling A."/>
        </authorList>
    </citation>
    <scope>NUCLEOTIDE SEQUENCE</scope>
    <source>
        <strain evidence="1">CL356</strain>
    </source>
</reference>
<evidence type="ECO:0000313" key="1">
    <source>
        <dbReference type="EMBL" id="CAG8454628.1"/>
    </source>
</evidence>
<sequence>MAGLNGSFADLIKDIACLLATGYNYDVIVRCGRAPGKIADFEAHSAILGVRSSYFRTAFSLNYASKKNGVFFLRKENIEPNIFAALMKYLYTSMVKLDVFSLPELIKFLVACDELDLSSVIDQIQSYAIENHSKWLQQNPLDYLVKLERCTKCTTLKTYLINQLDQTLFSSSDFILLSKETLKELLQKQHEGIGEIEIWNRLLEWSVNQANSFSFDPSLLSSLSPDACSLYSLYYDSRKRRELTLDEFERWSEQDCELVKHHISGIISFIRWQEISFKDFETRISPYKKLIPSSLYAELLSVYIPPSSPESESPSDSAFQTSEQHPFITTLSSNLIVPPNFPIRQYFDTTLLTVSHFNTISAWIARKDSDYYTKRLLPYKFNLLYRASKDGFDPKMFHERCDNRGPTVMVTKLYLGGKIIGGYNPLDWKPREQQVVENDVGPETSEFEIATNITSPITTSKRYSWMATYDSFLFSFQHLMPNTGIISRVTKPLYHKAVCYDPQSGPGFGAGLDIVVSNRYKTISTWGYSTYPEAQWFLSEQHMEVEDYEVFSVERDESVELYDEKENEECETSLKMEEIFGLCGVTRKEEGFGLCGVKQVTSVEKIEVKQESQDEDGKMGGEIMDEKDADGDLRKEVDENVKGTEEERKELDDNAREKEEGRKEVDEYVREKEEGRKEVDEYVKEKEQGRKEVDK</sequence>
<dbReference type="Proteomes" id="UP000789525">
    <property type="component" value="Unassembled WGS sequence"/>
</dbReference>
<accession>A0ACA9K681</accession>
<evidence type="ECO:0000313" key="2">
    <source>
        <dbReference type="Proteomes" id="UP000789525"/>
    </source>
</evidence>
<comment type="caution">
    <text evidence="1">The sequence shown here is derived from an EMBL/GenBank/DDBJ whole genome shotgun (WGS) entry which is preliminary data.</text>
</comment>
<proteinExistence type="predicted"/>
<keyword evidence="2" id="KW-1185">Reference proteome</keyword>
<protein>
    <submittedName>
        <fullName evidence="1">5045_t:CDS:1</fullName>
    </submittedName>
</protein>
<name>A0ACA9K681_9GLOM</name>
<dbReference type="EMBL" id="CAJVPT010000999">
    <property type="protein sequence ID" value="CAG8454628.1"/>
    <property type="molecule type" value="Genomic_DNA"/>
</dbReference>